<dbReference type="AlphaFoldDB" id="A0A937XFV1"/>
<gene>
    <name evidence="7" type="ORF">FJY68_07215</name>
</gene>
<evidence type="ECO:0000256" key="1">
    <source>
        <dbReference type="ARBA" id="ARBA00001974"/>
    </source>
</evidence>
<dbReference type="Gene3D" id="1.20.140.10">
    <property type="entry name" value="Butyryl-CoA Dehydrogenase, subunit A, domain 3"/>
    <property type="match status" value="1"/>
</dbReference>
<feature type="domain" description="Acyl-CoA dehydrogenase/oxidase C-terminal" evidence="5">
    <location>
        <begin position="219"/>
        <end position="320"/>
    </location>
</feature>
<protein>
    <submittedName>
        <fullName evidence="7">Acyl-CoA dehydrogenase</fullName>
    </submittedName>
</protein>
<reference evidence="7" key="1">
    <citation type="submission" date="2019-03" db="EMBL/GenBank/DDBJ databases">
        <title>Lake Tanganyika Metagenome-Assembled Genomes (MAGs).</title>
        <authorList>
            <person name="Tran P."/>
        </authorList>
    </citation>
    <scope>NUCLEOTIDE SEQUENCE</scope>
    <source>
        <strain evidence="7">K_DeepCast_150m_m2_040</strain>
    </source>
</reference>
<dbReference type="PANTHER" id="PTHR43884">
    <property type="entry name" value="ACYL-COA DEHYDROGENASE"/>
    <property type="match status" value="1"/>
</dbReference>
<organism evidence="7 8">
    <name type="scientific">candidate division WOR-3 bacterium</name>
    <dbReference type="NCBI Taxonomy" id="2052148"/>
    <lineage>
        <taxon>Bacteria</taxon>
        <taxon>Bacteria division WOR-3</taxon>
    </lineage>
</organism>
<dbReference type="SUPFAM" id="SSF47203">
    <property type="entry name" value="Acyl-CoA dehydrogenase C-terminal domain-like"/>
    <property type="match status" value="1"/>
</dbReference>
<name>A0A937XFV1_UNCW3</name>
<dbReference type="SUPFAM" id="SSF56645">
    <property type="entry name" value="Acyl-CoA dehydrogenase NM domain-like"/>
    <property type="match status" value="1"/>
</dbReference>
<dbReference type="InterPro" id="IPR046373">
    <property type="entry name" value="Acyl-CoA_Oxase/DH_mid-dom_sf"/>
</dbReference>
<dbReference type="InterPro" id="IPR009075">
    <property type="entry name" value="AcylCo_DH/oxidase_C"/>
</dbReference>
<dbReference type="Gene3D" id="2.40.110.10">
    <property type="entry name" value="Butyryl-CoA Dehydrogenase, subunit A, domain 2"/>
    <property type="match status" value="1"/>
</dbReference>
<comment type="cofactor">
    <cofactor evidence="1">
        <name>FAD</name>
        <dbReference type="ChEBI" id="CHEBI:57692"/>
    </cofactor>
</comment>
<keyword evidence="3" id="KW-0285">Flavoprotein</keyword>
<feature type="domain" description="Acyl-CoA dehydrogenase/oxidase N-terminal" evidence="6">
    <location>
        <begin position="7"/>
        <end position="116"/>
    </location>
</feature>
<dbReference type="InterPro" id="IPR013786">
    <property type="entry name" value="AcylCoA_DH/ox_N"/>
</dbReference>
<evidence type="ECO:0000256" key="3">
    <source>
        <dbReference type="ARBA" id="ARBA00022630"/>
    </source>
</evidence>
<accession>A0A937XFV1</accession>
<dbReference type="Gene3D" id="1.10.540.10">
    <property type="entry name" value="Acyl-CoA dehydrogenase/oxidase, N-terminal domain"/>
    <property type="match status" value="1"/>
</dbReference>
<evidence type="ECO:0000259" key="5">
    <source>
        <dbReference type="Pfam" id="PF00441"/>
    </source>
</evidence>
<evidence type="ECO:0000259" key="6">
    <source>
        <dbReference type="Pfam" id="PF02771"/>
    </source>
</evidence>
<evidence type="ECO:0000313" key="7">
    <source>
        <dbReference type="EMBL" id="MBM3331624.1"/>
    </source>
</evidence>
<dbReference type="Proteomes" id="UP000779900">
    <property type="component" value="Unassembled WGS sequence"/>
</dbReference>
<proteinExistence type="inferred from homology"/>
<dbReference type="CDD" id="cd00567">
    <property type="entry name" value="ACAD"/>
    <property type="match status" value="1"/>
</dbReference>
<dbReference type="GO" id="GO:0050660">
    <property type="term" value="F:flavin adenine dinucleotide binding"/>
    <property type="evidence" value="ECO:0007669"/>
    <property type="project" value="InterPro"/>
</dbReference>
<evidence type="ECO:0000256" key="4">
    <source>
        <dbReference type="ARBA" id="ARBA00022827"/>
    </source>
</evidence>
<comment type="caution">
    <text evidence="7">The sequence shown here is derived from an EMBL/GenBank/DDBJ whole genome shotgun (WGS) entry which is preliminary data.</text>
</comment>
<dbReference type="Pfam" id="PF02771">
    <property type="entry name" value="Acyl-CoA_dh_N"/>
    <property type="match status" value="1"/>
</dbReference>
<sequence length="356" mass="38599">MDFSFGEDADMVRQTAHEFVRRDLLPQEPKFLNAKDPAERTAIVEAATGSLKEMGLYSAGVPEAFGGGGLGPIETCLIADELGQTIIPVEWGELTPILYECSDTQKPKYLAPVVEGAKTYSVAFDEPVPFSEPAKMATTATQSDSGYVLNGAKLLAKPKADFYLVFAIGPIGPICLILDPGTPGTTLTGNLLTLRDCAVTAEQVLGPPGKALSLGRKWFPLTRIIRAAAILGTCDRLLEVSAQYAHDWTSMGTHISERASIQQTLADMAGDIEALRWMVYHTAWLAAEGKKVEYDSMLVKLQSQRVLTETVNRSVRIHGGTIPPIAEWLRKNAADSDATDLLRLAVARETISRLQP</sequence>
<dbReference type="EMBL" id="VGIR01000037">
    <property type="protein sequence ID" value="MBM3331624.1"/>
    <property type="molecule type" value="Genomic_DNA"/>
</dbReference>
<dbReference type="InterPro" id="IPR009100">
    <property type="entry name" value="AcylCoA_DH/oxidase_NM_dom_sf"/>
</dbReference>
<evidence type="ECO:0000256" key="2">
    <source>
        <dbReference type="ARBA" id="ARBA00009347"/>
    </source>
</evidence>
<keyword evidence="4" id="KW-0274">FAD</keyword>
<dbReference type="Pfam" id="PF00441">
    <property type="entry name" value="Acyl-CoA_dh_1"/>
    <property type="match status" value="1"/>
</dbReference>
<dbReference type="InterPro" id="IPR036250">
    <property type="entry name" value="AcylCo_DH-like_C"/>
</dbReference>
<dbReference type="PANTHER" id="PTHR43884:SF40">
    <property type="entry name" value="ACYL-COA DEHYDROGENASE"/>
    <property type="match status" value="1"/>
</dbReference>
<comment type="similarity">
    <text evidence="2">Belongs to the acyl-CoA dehydrogenase family.</text>
</comment>
<dbReference type="GO" id="GO:0003995">
    <property type="term" value="F:acyl-CoA dehydrogenase activity"/>
    <property type="evidence" value="ECO:0007669"/>
    <property type="project" value="TreeGrafter"/>
</dbReference>
<evidence type="ECO:0000313" key="8">
    <source>
        <dbReference type="Proteomes" id="UP000779900"/>
    </source>
</evidence>
<dbReference type="InterPro" id="IPR037069">
    <property type="entry name" value="AcylCoA_DH/ox_N_sf"/>
</dbReference>